<proteinExistence type="predicted"/>
<protein>
    <submittedName>
        <fullName evidence="2">Uncharacterized protein</fullName>
    </submittedName>
</protein>
<evidence type="ECO:0000313" key="3">
    <source>
        <dbReference type="Proteomes" id="UP000596660"/>
    </source>
</evidence>
<dbReference type="PANTHER" id="PTHR33974">
    <property type="entry name" value="VASCULAR-RELATED UNKNOWN PROTEIN 1-RELATED"/>
    <property type="match status" value="1"/>
</dbReference>
<feature type="compositionally biased region" description="Polar residues" evidence="1">
    <location>
        <begin position="1"/>
        <end position="17"/>
    </location>
</feature>
<dbReference type="InterPro" id="IPR039280">
    <property type="entry name" value="VUP"/>
</dbReference>
<reference evidence="2" key="2">
    <citation type="submission" date="2021-03" db="UniProtKB">
        <authorList>
            <consortium name="EnsemblPlants"/>
        </authorList>
    </citation>
    <scope>IDENTIFICATION</scope>
</reference>
<organism evidence="2 3">
    <name type="scientific">Chenopodium quinoa</name>
    <name type="common">Quinoa</name>
    <dbReference type="NCBI Taxonomy" id="63459"/>
    <lineage>
        <taxon>Eukaryota</taxon>
        <taxon>Viridiplantae</taxon>
        <taxon>Streptophyta</taxon>
        <taxon>Embryophyta</taxon>
        <taxon>Tracheophyta</taxon>
        <taxon>Spermatophyta</taxon>
        <taxon>Magnoliopsida</taxon>
        <taxon>eudicotyledons</taxon>
        <taxon>Gunneridae</taxon>
        <taxon>Pentapetalae</taxon>
        <taxon>Caryophyllales</taxon>
        <taxon>Chenopodiaceae</taxon>
        <taxon>Chenopodioideae</taxon>
        <taxon>Atripliceae</taxon>
        <taxon>Chenopodium</taxon>
    </lineage>
</organism>
<feature type="region of interest" description="Disordered" evidence="1">
    <location>
        <begin position="1"/>
        <end position="21"/>
    </location>
</feature>
<accession>A0A803LYH5</accession>
<dbReference type="GO" id="GO:0010089">
    <property type="term" value="P:xylem development"/>
    <property type="evidence" value="ECO:0007669"/>
    <property type="project" value="InterPro"/>
</dbReference>
<dbReference type="EnsemblPlants" id="AUR62020526-RA">
    <property type="protein sequence ID" value="AUR62020526-RA:cds"/>
    <property type="gene ID" value="AUR62020526"/>
</dbReference>
<evidence type="ECO:0000256" key="1">
    <source>
        <dbReference type="SAM" id="MobiDB-lite"/>
    </source>
</evidence>
<keyword evidence="3" id="KW-1185">Reference proteome</keyword>
<name>A0A803LYH5_CHEQI</name>
<dbReference type="Gramene" id="AUR62020526-RA">
    <property type="protein sequence ID" value="AUR62020526-RA:cds"/>
    <property type="gene ID" value="AUR62020526"/>
</dbReference>
<dbReference type="Proteomes" id="UP000596660">
    <property type="component" value="Unplaced"/>
</dbReference>
<reference evidence="2" key="1">
    <citation type="journal article" date="2017" name="Nature">
        <title>The genome of Chenopodium quinoa.</title>
        <authorList>
            <person name="Jarvis D.E."/>
            <person name="Ho Y.S."/>
            <person name="Lightfoot D.J."/>
            <person name="Schmoeckel S.M."/>
            <person name="Li B."/>
            <person name="Borm T.J.A."/>
            <person name="Ohyanagi H."/>
            <person name="Mineta K."/>
            <person name="Michell C.T."/>
            <person name="Saber N."/>
            <person name="Kharbatia N.M."/>
            <person name="Rupper R.R."/>
            <person name="Sharp A.R."/>
            <person name="Dally N."/>
            <person name="Boughton B.A."/>
            <person name="Woo Y.H."/>
            <person name="Gao G."/>
            <person name="Schijlen E.G.W.M."/>
            <person name="Guo X."/>
            <person name="Momin A.A."/>
            <person name="Negrao S."/>
            <person name="Al-Babili S."/>
            <person name="Gehring C."/>
            <person name="Roessner U."/>
            <person name="Jung C."/>
            <person name="Murphy K."/>
            <person name="Arold S.T."/>
            <person name="Gojobori T."/>
            <person name="van der Linden C.G."/>
            <person name="van Loo E.N."/>
            <person name="Jellen E.N."/>
            <person name="Maughan P.J."/>
            <person name="Tester M."/>
        </authorList>
    </citation>
    <scope>NUCLEOTIDE SEQUENCE [LARGE SCALE GENOMIC DNA]</scope>
    <source>
        <strain evidence="2">cv. PI 614886</strain>
    </source>
</reference>
<dbReference type="AlphaFoldDB" id="A0A803LYH5"/>
<dbReference type="PANTHER" id="PTHR33974:SF25">
    <property type="entry name" value="SMALL PHOSPHATASE-LIKE PROTEIN 2, PUTATIVE-RELATED"/>
    <property type="match status" value="1"/>
</dbReference>
<dbReference type="OMA" id="MEDSMSC"/>
<sequence>MEDSMSSTNHKNKSNFSGDGLEVSSEDSGWSSYFDNSIASSNVEDTVTCSGSENSSIFSGAAVLVKKMNMNNDDHVASARSVAKRRKMLTTYIDPDLEDTAISPVCNSETQDLEQLQIKLQETGGLNILPPVQQGKHDFFSLFQEKQNTSNQTGEVPHSGYIGKDISYAGLKEKGLCLVPVSLLFRVRILEFCDRAMRIVLYSEYLAALLSSIFSMRRAQLDHLDAFIVCFVFSIRMLNA</sequence>
<evidence type="ECO:0000313" key="2">
    <source>
        <dbReference type="EnsemblPlants" id="AUR62020526-RA:cds"/>
    </source>
</evidence>